<proteinExistence type="predicted"/>
<keyword evidence="3" id="KW-1185">Reference proteome</keyword>
<sequence>MIVQWGSAWATRMDAVADMDELLNELEASENSTQPPPAASDSDVRHLVSDDHALCNIISGENENTDSPADSRPEATTIIEVADARSPESHESTGSLLHTTDNRFGEDLVQNKVGLSAEADSNSKEIIGEMQNQDDVDDPQGSESTAEDVTAEEDRNEVAFFLRTQSFSLKDRSDCLLFVPKRKYL</sequence>
<protein>
    <submittedName>
        <fullName evidence="2 4">Uncharacterized protein</fullName>
    </submittedName>
</protein>
<evidence type="ECO:0000313" key="3">
    <source>
        <dbReference type="Proteomes" id="UP000271098"/>
    </source>
</evidence>
<feature type="compositionally biased region" description="Basic and acidic residues" evidence="1">
    <location>
        <begin position="82"/>
        <end position="91"/>
    </location>
</feature>
<dbReference type="EMBL" id="UYRT01105531">
    <property type="protein sequence ID" value="VDN44301.1"/>
    <property type="molecule type" value="Genomic_DNA"/>
</dbReference>
<gene>
    <name evidence="2" type="ORF">GPUH_LOCUS25514</name>
</gene>
<dbReference type="WBParaSite" id="GPUH_0002554101-mRNA-1">
    <property type="protein sequence ID" value="GPUH_0002554101-mRNA-1"/>
    <property type="gene ID" value="GPUH_0002554101"/>
</dbReference>
<evidence type="ECO:0000256" key="1">
    <source>
        <dbReference type="SAM" id="MobiDB-lite"/>
    </source>
</evidence>
<feature type="region of interest" description="Disordered" evidence="1">
    <location>
        <begin position="79"/>
        <end position="102"/>
    </location>
</feature>
<accession>A0A183EX20</accession>
<dbReference type="Proteomes" id="UP000271098">
    <property type="component" value="Unassembled WGS sequence"/>
</dbReference>
<reference evidence="4" key="1">
    <citation type="submission" date="2016-06" db="UniProtKB">
        <authorList>
            <consortium name="WormBaseParasite"/>
        </authorList>
    </citation>
    <scope>IDENTIFICATION</scope>
</reference>
<feature type="region of interest" description="Disordered" evidence="1">
    <location>
        <begin position="130"/>
        <end position="154"/>
    </location>
</feature>
<feature type="compositionally biased region" description="Acidic residues" evidence="1">
    <location>
        <begin position="132"/>
        <end position="151"/>
    </location>
</feature>
<organism evidence="4">
    <name type="scientific">Gongylonema pulchrum</name>
    <dbReference type="NCBI Taxonomy" id="637853"/>
    <lineage>
        <taxon>Eukaryota</taxon>
        <taxon>Metazoa</taxon>
        <taxon>Ecdysozoa</taxon>
        <taxon>Nematoda</taxon>
        <taxon>Chromadorea</taxon>
        <taxon>Rhabditida</taxon>
        <taxon>Spirurina</taxon>
        <taxon>Spiruromorpha</taxon>
        <taxon>Spiruroidea</taxon>
        <taxon>Gongylonematidae</taxon>
        <taxon>Gongylonema</taxon>
    </lineage>
</organism>
<name>A0A183EX20_9BILA</name>
<evidence type="ECO:0000313" key="4">
    <source>
        <dbReference type="WBParaSite" id="GPUH_0002554101-mRNA-1"/>
    </source>
</evidence>
<dbReference type="AlphaFoldDB" id="A0A183EX20"/>
<evidence type="ECO:0000313" key="2">
    <source>
        <dbReference type="EMBL" id="VDN44301.1"/>
    </source>
</evidence>
<reference evidence="2 3" key="2">
    <citation type="submission" date="2018-11" db="EMBL/GenBank/DDBJ databases">
        <authorList>
            <consortium name="Pathogen Informatics"/>
        </authorList>
    </citation>
    <scope>NUCLEOTIDE SEQUENCE [LARGE SCALE GENOMIC DNA]</scope>
</reference>